<keyword evidence="2" id="KW-1185">Reference proteome</keyword>
<sequence>MPAYTYVKRRTLLRCSWPRTQGFCDWRRLYIEKHDQEDQLNRTSAECTSAFDDVSVKPWPPTVPNLTTYTYDIYQDGVDEEEYFHEGDPVVADTKTQRSRLRQTEARLIKEAEHDEKAKIKKGRGQGGEAAEEALGISSREDGCAGSMGVRIEEGLVRPDSEAIQLCILA</sequence>
<dbReference type="HOGENOM" id="CLU_1571437_0_0_1"/>
<name>E3RJM9_PYRTT</name>
<protein>
    <submittedName>
        <fullName evidence="1">Uncharacterized protein</fullName>
    </submittedName>
</protein>
<reference evidence="1 2" key="1">
    <citation type="journal article" date="2010" name="Genome Biol.">
        <title>A first genome assembly of the barley fungal pathogen Pyrenophora teres f. teres.</title>
        <authorList>
            <person name="Ellwood S.R."/>
            <person name="Liu Z."/>
            <person name="Syme R.A."/>
            <person name="Lai Z."/>
            <person name="Hane J.K."/>
            <person name="Keiper F."/>
            <person name="Moffat C.S."/>
            <person name="Oliver R.P."/>
            <person name="Friesen T.L."/>
        </authorList>
    </citation>
    <scope>NUCLEOTIDE SEQUENCE [LARGE SCALE GENOMIC DNA]</scope>
    <source>
        <strain evidence="1 2">0-1</strain>
    </source>
</reference>
<accession>E3RJM9</accession>
<dbReference type="KEGG" id="pte:PTT_08377"/>
<dbReference type="EMBL" id="GL533537">
    <property type="protein sequence ID" value="EFQ94065.1"/>
    <property type="molecule type" value="Genomic_DNA"/>
</dbReference>
<gene>
    <name evidence="1" type="ORF">PTT_08377</name>
</gene>
<dbReference type="AlphaFoldDB" id="E3RJM9"/>
<organism evidence="2">
    <name type="scientific">Pyrenophora teres f. teres (strain 0-1)</name>
    <name type="common">Barley net blotch fungus</name>
    <name type="synonym">Drechslera teres f. teres</name>
    <dbReference type="NCBI Taxonomy" id="861557"/>
    <lineage>
        <taxon>Eukaryota</taxon>
        <taxon>Fungi</taxon>
        <taxon>Dikarya</taxon>
        <taxon>Ascomycota</taxon>
        <taxon>Pezizomycotina</taxon>
        <taxon>Dothideomycetes</taxon>
        <taxon>Pleosporomycetidae</taxon>
        <taxon>Pleosporales</taxon>
        <taxon>Pleosporineae</taxon>
        <taxon>Pleosporaceae</taxon>
        <taxon>Pyrenophora</taxon>
    </lineage>
</organism>
<evidence type="ECO:0000313" key="1">
    <source>
        <dbReference type="EMBL" id="EFQ94065.1"/>
    </source>
</evidence>
<proteinExistence type="predicted"/>
<dbReference type="Proteomes" id="UP000001067">
    <property type="component" value="Unassembled WGS sequence"/>
</dbReference>
<evidence type="ECO:0000313" key="2">
    <source>
        <dbReference type="Proteomes" id="UP000001067"/>
    </source>
</evidence>